<sequence length="186" mass="21458">MTLNKSQRSNLLLFGLLVILFFTPLGGIIKERVTRLLSFSPSVENIEDRVVVNNFDWKLKGLNTKNYDFNESKGKVVLVNFWATWCPSCRAEKPSIQKLYIDYSGKVDFIFITNEDSQTIKKYLDKYNYNLPIYNQMSNGPSEFNVSSIPATYLLNKKGEIIVHKVGAADWNSEKFRKLLDELIVE</sequence>
<dbReference type="InterPro" id="IPR000866">
    <property type="entry name" value="AhpC/TSA"/>
</dbReference>
<dbReference type="GO" id="GO:0016209">
    <property type="term" value="F:antioxidant activity"/>
    <property type="evidence" value="ECO:0007669"/>
    <property type="project" value="InterPro"/>
</dbReference>
<dbReference type="KEGG" id="lul:LPB138_02965"/>
<dbReference type="OrthoDB" id="9815205at2"/>
<dbReference type="Gene3D" id="3.40.30.10">
    <property type="entry name" value="Glutaredoxin"/>
    <property type="match status" value="1"/>
</dbReference>
<accession>A0A1D8P542</accession>
<dbReference type="STRING" id="1850246.LPB138_02965"/>
<protein>
    <submittedName>
        <fullName evidence="3">Thiol-disulfide oxidoreductase</fullName>
    </submittedName>
</protein>
<dbReference type="InterPro" id="IPR036249">
    <property type="entry name" value="Thioredoxin-like_sf"/>
</dbReference>
<keyword evidence="4" id="KW-1185">Reference proteome</keyword>
<evidence type="ECO:0000256" key="1">
    <source>
        <dbReference type="ARBA" id="ARBA00023284"/>
    </source>
</evidence>
<dbReference type="PANTHER" id="PTHR42852:SF13">
    <property type="entry name" value="PROTEIN DIPZ"/>
    <property type="match status" value="1"/>
</dbReference>
<feature type="domain" description="Thioredoxin" evidence="2">
    <location>
        <begin position="37"/>
        <end position="185"/>
    </location>
</feature>
<dbReference type="PROSITE" id="PS00194">
    <property type="entry name" value="THIOREDOXIN_1"/>
    <property type="match status" value="1"/>
</dbReference>
<dbReference type="Proteomes" id="UP000176050">
    <property type="component" value="Chromosome"/>
</dbReference>
<dbReference type="GO" id="GO:0016491">
    <property type="term" value="F:oxidoreductase activity"/>
    <property type="evidence" value="ECO:0007669"/>
    <property type="project" value="InterPro"/>
</dbReference>
<dbReference type="Pfam" id="PF00578">
    <property type="entry name" value="AhpC-TSA"/>
    <property type="match status" value="1"/>
</dbReference>
<dbReference type="EMBL" id="CP017478">
    <property type="protein sequence ID" value="AOW19703.1"/>
    <property type="molecule type" value="Genomic_DNA"/>
</dbReference>
<organism evidence="3 4">
    <name type="scientific">Urechidicola croceus</name>
    <dbReference type="NCBI Taxonomy" id="1850246"/>
    <lineage>
        <taxon>Bacteria</taxon>
        <taxon>Pseudomonadati</taxon>
        <taxon>Bacteroidota</taxon>
        <taxon>Flavobacteriia</taxon>
        <taxon>Flavobacteriales</taxon>
        <taxon>Flavobacteriaceae</taxon>
        <taxon>Urechidicola</taxon>
    </lineage>
</organism>
<reference evidence="3 4" key="1">
    <citation type="submission" date="2016-10" db="EMBL/GenBank/DDBJ databases">
        <title>Lutibacter sp. LPB0138, isolated from marine gastropod.</title>
        <authorList>
            <person name="Kim E."/>
            <person name="Yi H."/>
        </authorList>
    </citation>
    <scope>NUCLEOTIDE SEQUENCE [LARGE SCALE GENOMIC DNA]</scope>
    <source>
        <strain evidence="3 4">LPB0138</strain>
    </source>
</reference>
<evidence type="ECO:0000313" key="4">
    <source>
        <dbReference type="Proteomes" id="UP000176050"/>
    </source>
</evidence>
<proteinExistence type="predicted"/>
<dbReference type="InterPro" id="IPR017937">
    <property type="entry name" value="Thioredoxin_CS"/>
</dbReference>
<evidence type="ECO:0000313" key="3">
    <source>
        <dbReference type="EMBL" id="AOW19703.1"/>
    </source>
</evidence>
<dbReference type="SUPFAM" id="SSF52833">
    <property type="entry name" value="Thioredoxin-like"/>
    <property type="match status" value="1"/>
</dbReference>
<dbReference type="InterPro" id="IPR050553">
    <property type="entry name" value="Thioredoxin_ResA/DsbE_sf"/>
</dbReference>
<dbReference type="RefSeq" id="WP_070235819.1">
    <property type="nucleotide sequence ID" value="NZ_CP017478.1"/>
</dbReference>
<gene>
    <name evidence="3" type="ORF">LPB138_02965</name>
</gene>
<name>A0A1D8P542_9FLAO</name>
<evidence type="ECO:0000259" key="2">
    <source>
        <dbReference type="PROSITE" id="PS51352"/>
    </source>
</evidence>
<keyword evidence="1" id="KW-0676">Redox-active center</keyword>
<dbReference type="InterPro" id="IPR013766">
    <property type="entry name" value="Thioredoxin_domain"/>
</dbReference>
<dbReference type="CDD" id="cd02966">
    <property type="entry name" value="TlpA_like_family"/>
    <property type="match status" value="1"/>
</dbReference>
<dbReference type="PROSITE" id="PS51352">
    <property type="entry name" value="THIOREDOXIN_2"/>
    <property type="match status" value="1"/>
</dbReference>
<dbReference type="AlphaFoldDB" id="A0A1D8P542"/>
<dbReference type="PANTHER" id="PTHR42852">
    <property type="entry name" value="THIOL:DISULFIDE INTERCHANGE PROTEIN DSBE"/>
    <property type="match status" value="1"/>
</dbReference>